<dbReference type="Pfam" id="PF00084">
    <property type="entry name" value="Sushi"/>
    <property type="match status" value="1"/>
</dbReference>
<protein>
    <recommendedName>
        <fullName evidence="15">Fibulin-7-like</fullName>
    </recommendedName>
</protein>
<dbReference type="InterPro" id="IPR055088">
    <property type="entry name" value="Fibulin_C"/>
</dbReference>
<dbReference type="PROSITE" id="PS50923">
    <property type="entry name" value="SUSHI"/>
    <property type="match status" value="1"/>
</dbReference>
<feature type="domain" description="EGF-like" evidence="11">
    <location>
        <begin position="176"/>
        <end position="215"/>
    </location>
</feature>
<keyword evidence="4" id="KW-0732">Signal</keyword>
<keyword evidence="14" id="KW-1185">Reference proteome</keyword>
<keyword evidence="2" id="KW-0964">Secreted</keyword>
<dbReference type="InterPro" id="IPR035976">
    <property type="entry name" value="Sushi/SCR/CCP_sf"/>
</dbReference>
<dbReference type="InterPro" id="IPR052235">
    <property type="entry name" value="Nephronectin_domain"/>
</dbReference>
<evidence type="ECO:0000256" key="2">
    <source>
        <dbReference type="ARBA" id="ARBA00022525"/>
    </source>
</evidence>
<dbReference type="Gene3D" id="2.10.70.10">
    <property type="entry name" value="Complement Module, domain 1"/>
    <property type="match status" value="1"/>
</dbReference>
<accession>A0ABP0GX47</accession>
<dbReference type="InterPro" id="IPR009030">
    <property type="entry name" value="Growth_fac_rcpt_cys_sf"/>
</dbReference>
<dbReference type="SMART" id="SM00181">
    <property type="entry name" value="EGF"/>
    <property type="match status" value="3"/>
</dbReference>
<evidence type="ECO:0000256" key="1">
    <source>
        <dbReference type="ARBA" id="ARBA00004613"/>
    </source>
</evidence>
<dbReference type="Pfam" id="PF07645">
    <property type="entry name" value="EGF_CA"/>
    <property type="match status" value="2"/>
</dbReference>
<dbReference type="PROSITE" id="PS01186">
    <property type="entry name" value="EGF_2"/>
    <property type="match status" value="1"/>
</dbReference>
<dbReference type="EMBL" id="CAWYQH010000141">
    <property type="protein sequence ID" value="CAK8694830.1"/>
    <property type="molecule type" value="Genomic_DNA"/>
</dbReference>
<keyword evidence="7 9" id="KW-1015">Disulfide bond</keyword>
<evidence type="ECO:0008006" key="15">
    <source>
        <dbReference type="Google" id="ProtNLM"/>
    </source>
</evidence>
<gene>
    <name evidence="13" type="ORF">CVLEPA_LOCUS28158</name>
</gene>
<dbReference type="PANTHER" id="PTHR24050">
    <property type="entry name" value="PA14 DOMAIN-CONTAINING PROTEIN"/>
    <property type="match status" value="1"/>
</dbReference>
<feature type="disulfide bond" evidence="9">
    <location>
        <begin position="205"/>
        <end position="214"/>
    </location>
</feature>
<evidence type="ECO:0000256" key="8">
    <source>
        <dbReference type="ARBA" id="ARBA00023180"/>
    </source>
</evidence>
<dbReference type="InterPro" id="IPR049883">
    <property type="entry name" value="NOTCH1_EGF-like"/>
</dbReference>
<keyword evidence="3 9" id="KW-0245">EGF-like domain</keyword>
<evidence type="ECO:0000313" key="13">
    <source>
        <dbReference type="EMBL" id="CAK8694830.1"/>
    </source>
</evidence>
<name>A0ABP0GX47_CLALP</name>
<organism evidence="13 14">
    <name type="scientific">Clavelina lepadiformis</name>
    <name type="common">Light-bulb sea squirt</name>
    <name type="synonym">Ascidia lepadiformis</name>
    <dbReference type="NCBI Taxonomy" id="159417"/>
    <lineage>
        <taxon>Eukaryota</taxon>
        <taxon>Metazoa</taxon>
        <taxon>Chordata</taxon>
        <taxon>Tunicata</taxon>
        <taxon>Ascidiacea</taxon>
        <taxon>Aplousobranchia</taxon>
        <taxon>Clavelinidae</taxon>
        <taxon>Clavelina</taxon>
    </lineage>
</organism>
<keyword evidence="10" id="KW-0768">Sushi</keyword>
<dbReference type="SUPFAM" id="SSF57535">
    <property type="entry name" value="Complement control module/SCR domain"/>
    <property type="match status" value="1"/>
</dbReference>
<keyword evidence="8" id="KW-0325">Glycoprotein</keyword>
<evidence type="ECO:0000256" key="6">
    <source>
        <dbReference type="ARBA" id="ARBA00022837"/>
    </source>
</evidence>
<dbReference type="InterPro" id="IPR000742">
    <property type="entry name" value="EGF"/>
</dbReference>
<dbReference type="SMART" id="SM00179">
    <property type="entry name" value="EGF_CA"/>
    <property type="match status" value="3"/>
</dbReference>
<evidence type="ECO:0000259" key="11">
    <source>
        <dbReference type="PROSITE" id="PS50026"/>
    </source>
</evidence>
<keyword evidence="6" id="KW-0106">Calcium</keyword>
<evidence type="ECO:0000256" key="10">
    <source>
        <dbReference type="PROSITE-ProRule" id="PRU00302"/>
    </source>
</evidence>
<dbReference type="PROSITE" id="PS01187">
    <property type="entry name" value="EGF_CA"/>
    <property type="match status" value="1"/>
</dbReference>
<dbReference type="InterPro" id="IPR001881">
    <property type="entry name" value="EGF-like_Ca-bd_dom"/>
</dbReference>
<proteinExistence type="predicted"/>
<evidence type="ECO:0000256" key="9">
    <source>
        <dbReference type="PROSITE-ProRule" id="PRU00076"/>
    </source>
</evidence>
<comment type="subcellular location">
    <subcellularLocation>
        <location evidence="1">Secreted</location>
    </subcellularLocation>
</comment>
<comment type="caution">
    <text evidence="13">The sequence shown here is derived from an EMBL/GenBank/DDBJ whole genome shotgun (WGS) entry which is preliminary data.</text>
</comment>
<dbReference type="Gene3D" id="2.10.25.10">
    <property type="entry name" value="Laminin"/>
    <property type="match status" value="4"/>
</dbReference>
<dbReference type="CDD" id="cd00054">
    <property type="entry name" value="EGF_CA"/>
    <property type="match status" value="3"/>
</dbReference>
<dbReference type="CDD" id="cd00033">
    <property type="entry name" value="CCP"/>
    <property type="match status" value="1"/>
</dbReference>
<dbReference type="PROSITE" id="PS50026">
    <property type="entry name" value="EGF_3"/>
    <property type="match status" value="1"/>
</dbReference>
<evidence type="ECO:0000313" key="14">
    <source>
        <dbReference type="Proteomes" id="UP001642483"/>
    </source>
</evidence>
<dbReference type="SMART" id="SM00032">
    <property type="entry name" value="CCP"/>
    <property type="match status" value="1"/>
</dbReference>
<feature type="disulfide bond" evidence="10">
    <location>
        <begin position="114"/>
        <end position="157"/>
    </location>
</feature>
<dbReference type="SUPFAM" id="SSF57184">
    <property type="entry name" value="Growth factor receptor domain"/>
    <property type="match status" value="1"/>
</dbReference>
<dbReference type="PROSITE" id="PS00022">
    <property type="entry name" value="EGF_1"/>
    <property type="match status" value="1"/>
</dbReference>
<dbReference type="Pfam" id="PF00008">
    <property type="entry name" value="EGF"/>
    <property type="match status" value="1"/>
</dbReference>
<dbReference type="Proteomes" id="UP001642483">
    <property type="component" value="Unassembled WGS sequence"/>
</dbReference>
<dbReference type="InterPro" id="IPR018097">
    <property type="entry name" value="EGF_Ca-bd_CS"/>
</dbReference>
<evidence type="ECO:0000256" key="3">
    <source>
        <dbReference type="ARBA" id="ARBA00022536"/>
    </source>
</evidence>
<dbReference type="PANTHER" id="PTHR24050:SF28">
    <property type="entry name" value="UROMODULIN-LIKE"/>
    <property type="match status" value="1"/>
</dbReference>
<comment type="caution">
    <text evidence="9">Lacks conserved residue(s) required for the propagation of feature annotation.</text>
</comment>
<feature type="domain" description="Sushi" evidence="12">
    <location>
        <begin position="112"/>
        <end position="172"/>
    </location>
</feature>
<evidence type="ECO:0000256" key="4">
    <source>
        <dbReference type="ARBA" id="ARBA00022729"/>
    </source>
</evidence>
<dbReference type="Pfam" id="PF22914">
    <property type="entry name" value="Fibulin_C"/>
    <property type="match status" value="1"/>
</dbReference>
<keyword evidence="5" id="KW-0677">Repeat</keyword>
<feature type="disulfide bond" evidence="10">
    <location>
        <begin position="143"/>
        <end position="170"/>
    </location>
</feature>
<sequence length="488" mass="54884">MNPTKAWKEARGTLPVTVNTMRSRSAIPRSSICFLVLIVTGYSGYCRRHNGLDQDTTIVKLKHNIEKMERLLEKQERRFAVGFDHLKTKVELMNKMATKAESEIYKNHLDQGSCTLPLVPLNGRIVNIDVDTYGAATTLYFVCDDGYHLHGSEVRRCSDNGTWTGEEATCIDIISRLVACSKLKCQNGGVCSKLDDTINDFICQCPQGFYGKRCQKRRKKQQTFKEVVRATCEVIGDRIVCSCLSGYQIGPDHNLCFDIDECANQAYPATDVIPNSVGLTKRHTRNGRPLCGHQCINTAGSYQCICPAGYHLDPTNLRECLDINECEQNLHNCTRNENCFNTGGGFQCVEVGCPPKYIRSSQFVCQRDAESCSPNNRSCFNDAFTYTFIYIDLPSNVKYPADVFQLVADEGSSVNVNRFSVLPGTVSNRFESRKDDPLTGILVLTQPLQGRGPVTVDFELKELTAGKKHRLVEKFIYRITFYTSLYNF</sequence>
<dbReference type="InterPro" id="IPR000436">
    <property type="entry name" value="Sushi_SCR_CCP_dom"/>
</dbReference>
<evidence type="ECO:0000256" key="5">
    <source>
        <dbReference type="ARBA" id="ARBA00022737"/>
    </source>
</evidence>
<evidence type="ECO:0000259" key="12">
    <source>
        <dbReference type="PROSITE" id="PS50923"/>
    </source>
</evidence>
<evidence type="ECO:0000256" key="7">
    <source>
        <dbReference type="ARBA" id="ARBA00023157"/>
    </source>
</evidence>
<reference evidence="13 14" key="1">
    <citation type="submission" date="2024-02" db="EMBL/GenBank/DDBJ databases">
        <authorList>
            <person name="Daric V."/>
            <person name="Darras S."/>
        </authorList>
    </citation>
    <scope>NUCLEOTIDE SEQUENCE [LARGE SCALE GENOMIC DNA]</scope>
</reference>
<dbReference type="SUPFAM" id="SSF57196">
    <property type="entry name" value="EGF/Laminin"/>
    <property type="match status" value="1"/>
</dbReference>